<evidence type="ECO:0000256" key="2">
    <source>
        <dbReference type="ARBA" id="ARBA00022771"/>
    </source>
</evidence>
<dbReference type="PANTHER" id="PTHR31973:SF191">
    <property type="entry name" value="OS05G0489400 PROTEIN"/>
    <property type="match status" value="1"/>
</dbReference>
<keyword evidence="8" id="KW-1185">Reference proteome</keyword>
<feature type="region of interest" description="Disordered" evidence="5">
    <location>
        <begin position="644"/>
        <end position="756"/>
    </location>
</feature>
<feature type="compositionally biased region" description="Low complexity" evidence="5">
    <location>
        <begin position="829"/>
        <end position="850"/>
    </location>
</feature>
<dbReference type="SMART" id="SM00575">
    <property type="entry name" value="ZnF_PMZ"/>
    <property type="match status" value="1"/>
</dbReference>
<keyword evidence="3" id="KW-0862">Zinc</keyword>
<sequence length="850" mass="97644">MHLEYIEEGNDGGLINNTVIEEGNESDMNAIEDEDLLYDSDFNLSDDDMLFDDFVDPNVEFGGSNKGKFVEGSEWCSDDIYTIVPTENIEEEGCVHSDDDFDSTYGSDDEGKMKYQMYNPRAENKIPDLKLGLIFSSKEEAKFAIQSHCLRRGMMMKFEKNDKKRLRAVCKKEGYIWFMYASKMQNDNAWQIKSYNPEHKKCSWNYNNSSLKSGWIGKTFVKKFKDNPKLGTSEFRNELCTTLKANVPKWQAYRARKKAMDLMQGKMEEQFNKIWNYCEEIMRSNPGSTVRMKLIGEEGERKRFHRFYMCFNACKMGFINGCRPVVGIDGCILKGRHGGQLLSAVGLDANNNIYPIAYAIVESETKDSWMWFLRLLDRDLGFENDHNWTFMSDKQKGLIPAFESLFPNAENQFCVRHLHSNMKKDGFTRLSLKQAMWAVARACRIEEFERKMKAIIRIDEDAYSWLSKKNPQNCTRAHFNTYPKYDILLNNMCECFNSFILDAREKPIISLLETIRNLLMARMQLNREKAEKWDGVICPNIKKILLKLEKEAGECTPMRSDELNFQIVGPFDQHTVNVLQRTCSCRKWDLSGIPCRHAVSAIWCRNEEPEAYVHKYYSIEAYKKCYEFPIFGVNSSDLWSRSMNEPPLPPLYKEKVGRPQRLRRREPDEPPAPTSNSFRLVGVKIKNKCRSRGETDHNSATCKKRRFDNRDTGTETAATPVEASQSQQPDVPQFSNQPTQASTSNEPAQNRGTRQKLPVRMLPKNKQAKPTRSTRISSVKINQSTSNIHTPVIVRGGMNFITLSNLRASFSNTATGNTSRLASELPYGVSRSTSRVPSNSSKASQSSQQG</sequence>
<evidence type="ECO:0000256" key="3">
    <source>
        <dbReference type="ARBA" id="ARBA00022833"/>
    </source>
</evidence>
<feature type="region of interest" description="Disordered" evidence="5">
    <location>
        <begin position="812"/>
        <end position="850"/>
    </location>
</feature>
<evidence type="ECO:0000313" key="8">
    <source>
        <dbReference type="Proteomes" id="UP001289374"/>
    </source>
</evidence>
<dbReference type="Pfam" id="PF03108">
    <property type="entry name" value="DBD_Tnp_Mut"/>
    <property type="match status" value="1"/>
</dbReference>
<evidence type="ECO:0000256" key="4">
    <source>
        <dbReference type="PROSITE-ProRule" id="PRU00325"/>
    </source>
</evidence>
<dbReference type="PROSITE" id="PS50966">
    <property type="entry name" value="ZF_SWIM"/>
    <property type="match status" value="1"/>
</dbReference>
<dbReference type="Pfam" id="PF10551">
    <property type="entry name" value="MULE"/>
    <property type="match status" value="1"/>
</dbReference>
<keyword evidence="1" id="KW-0479">Metal-binding</keyword>
<reference evidence="7" key="1">
    <citation type="submission" date="2020-06" db="EMBL/GenBank/DDBJ databases">
        <authorList>
            <person name="Li T."/>
            <person name="Hu X."/>
            <person name="Zhang T."/>
            <person name="Song X."/>
            <person name="Zhang H."/>
            <person name="Dai N."/>
            <person name="Sheng W."/>
            <person name="Hou X."/>
            <person name="Wei L."/>
        </authorList>
    </citation>
    <scope>NUCLEOTIDE SEQUENCE</scope>
    <source>
        <strain evidence="7">K16</strain>
        <tissue evidence="7">Leaf</tissue>
    </source>
</reference>
<dbReference type="InterPro" id="IPR004332">
    <property type="entry name" value="Transposase_MuDR"/>
</dbReference>
<feature type="compositionally biased region" description="Polar residues" evidence="5">
    <location>
        <begin position="812"/>
        <end position="821"/>
    </location>
</feature>
<feature type="compositionally biased region" description="Polar residues" evidence="5">
    <location>
        <begin position="714"/>
        <end position="752"/>
    </location>
</feature>
<organism evidence="7 8">
    <name type="scientific">Sesamum angolense</name>
    <dbReference type="NCBI Taxonomy" id="2727404"/>
    <lineage>
        <taxon>Eukaryota</taxon>
        <taxon>Viridiplantae</taxon>
        <taxon>Streptophyta</taxon>
        <taxon>Embryophyta</taxon>
        <taxon>Tracheophyta</taxon>
        <taxon>Spermatophyta</taxon>
        <taxon>Magnoliopsida</taxon>
        <taxon>eudicotyledons</taxon>
        <taxon>Gunneridae</taxon>
        <taxon>Pentapetalae</taxon>
        <taxon>asterids</taxon>
        <taxon>lamiids</taxon>
        <taxon>Lamiales</taxon>
        <taxon>Pedaliaceae</taxon>
        <taxon>Sesamum</taxon>
    </lineage>
</organism>
<name>A0AAE2C3U2_9LAMI</name>
<dbReference type="EMBL" id="JACGWL010000002">
    <property type="protein sequence ID" value="KAK4407973.1"/>
    <property type="molecule type" value="Genomic_DNA"/>
</dbReference>
<dbReference type="AlphaFoldDB" id="A0AAE2C3U2"/>
<dbReference type="InterPro" id="IPR007527">
    <property type="entry name" value="Znf_SWIM"/>
</dbReference>
<reference evidence="7" key="2">
    <citation type="journal article" date="2024" name="Plant">
        <title>Genomic evolution and insights into agronomic trait innovations of Sesamum species.</title>
        <authorList>
            <person name="Miao H."/>
            <person name="Wang L."/>
            <person name="Qu L."/>
            <person name="Liu H."/>
            <person name="Sun Y."/>
            <person name="Le M."/>
            <person name="Wang Q."/>
            <person name="Wei S."/>
            <person name="Zheng Y."/>
            <person name="Lin W."/>
            <person name="Duan Y."/>
            <person name="Cao H."/>
            <person name="Xiong S."/>
            <person name="Wang X."/>
            <person name="Wei L."/>
            <person name="Li C."/>
            <person name="Ma Q."/>
            <person name="Ju M."/>
            <person name="Zhao R."/>
            <person name="Li G."/>
            <person name="Mu C."/>
            <person name="Tian Q."/>
            <person name="Mei H."/>
            <person name="Zhang T."/>
            <person name="Gao T."/>
            <person name="Zhang H."/>
        </authorList>
    </citation>
    <scope>NUCLEOTIDE SEQUENCE</scope>
    <source>
        <strain evidence="7">K16</strain>
    </source>
</reference>
<evidence type="ECO:0000259" key="6">
    <source>
        <dbReference type="PROSITE" id="PS50966"/>
    </source>
</evidence>
<protein>
    <recommendedName>
        <fullName evidence="6">SWIM-type domain-containing protein</fullName>
    </recommendedName>
</protein>
<dbReference type="PANTHER" id="PTHR31973">
    <property type="entry name" value="POLYPROTEIN, PUTATIVE-RELATED"/>
    <property type="match status" value="1"/>
</dbReference>
<dbReference type="Proteomes" id="UP001289374">
    <property type="component" value="Unassembled WGS sequence"/>
</dbReference>
<dbReference type="Pfam" id="PF04434">
    <property type="entry name" value="SWIM"/>
    <property type="match status" value="1"/>
</dbReference>
<comment type="caution">
    <text evidence="7">The sequence shown here is derived from an EMBL/GenBank/DDBJ whole genome shotgun (WGS) entry which is preliminary data.</text>
</comment>
<dbReference type="InterPro" id="IPR018289">
    <property type="entry name" value="MULE_transposase_dom"/>
</dbReference>
<keyword evidence="2 4" id="KW-0863">Zinc-finger</keyword>
<gene>
    <name evidence="7" type="ORF">Sango_0378300</name>
</gene>
<proteinExistence type="predicted"/>
<evidence type="ECO:0000313" key="7">
    <source>
        <dbReference type="EMBL" id="KAK4407973.1"/>
    </source>
</evidence>
<feature type="domain" description="SWIM-type" evidence="6">
    <location>
        <begin position="574"/>
        <end position="606"/>
    </location>
</feature>
<dbReference type="InterPro" id="IPR006564">
    <property type="entry name" value="Znf_PMZ"/>
</dbReference>
<evidence type="ECO:0000256" key="5">
    <source>
        <dbReference type="SAM" id="MobiDB-lite"/>
    </source>
</evidence>
<dbReference type="GO" id="GO:0008270">
    <property type="term" value="F:zinc ion binding"/>
    <property type="evidence" value="ECO:0007669"/>
    <property type="project" value="UniProtKB-KW"/>
</dbReference>
<evidence type="ECO:0000256" key="1">
    <source>
        <dbReference type="ARBA" id="ARBA00022723"/>
    </source>
</evidence>
<accession>A0AAE2C3U2</accession>